<name>A0ABU8VRG8_9BURK</name>
<dbReference type="Proteomes" id="UP001365846">
    <property type="component" value="Unassembled WGS sequence"/>
</dbReference>
<evidence type="ECO:0000313" key="1">
    <source>
        <dbReference type="EMBL" id="MEJ8816254.1"/>
    </source>
</evidence>
<gene>
    <name evidence="1" type="ORF">WKW77_34785</name>
</gene>
<dbReference type="EMBL" id="JBBKZU010000040">
    <property type="protein sequence ID" value="MEJ8816254.1"/>
    <property type="molecule type" value="Genomic_DNA"/>
</dbReference>
<dbReference type="RefSeq" id="WP_340361443.1">
    <property type="nucleotide sequence ID" value="NZ_JBBKZU010000040.1"/>
</dbReference>
<keyword evidence="2" id="KW-1185">Reference proteome</keyword>
<accession>A0ABU8VRG8</accession>
<evidence type="ECO:0008006" key="3">
    <source>
        <dbReference type="Google" id="ProtNLM"/>
    </source>
</evidence>
<reference evidence="1 2" key="1">
    <citation type="submission" date="2024-03" db="EMBL/GenBank/DDBJ databases">
        <title>Novel species of the genus Variovorax.</title>
        <authorList>
            <person name="Liu Q."/>
            <person name="Xin Y.-H."/>
        </authorList>
    </citation>
    <scope>NUCLEOTIDE SEQUENCE [LARGE SCALE GENOMIC DNA]</scope>
    <source>
        <strain evidence="1 2">KACC 18899</strain>
    </source>
</reference>
<evidence type="ECO:0000313" key="2">
    <source>
        <dbReference type="Proteomes" id="UP001365846"/>
    </source>
</evidence>
<sequence>MKNLSFHVDLDPRQASHELTEKDIQQVQEMLPDLLAAVLAVRHERRLAARATLVNLFAGRAEITPADSAQARMEGRARSAIQEGTDWYTAQQVAEFAKLRPGNPIGSVSRWKAQGRVFALRQGNRDLYPRYALGGDFHPLPAMKNILQVLGKQSAEWLTTWFESTNGFLGGRRPRELLLSDPARVLEAAKDEVESREFAS</sequence>
<organism evidence="1 2">
    <name type="scientific">Variovorax ureilyticus</name>
    <dbReference type="NCBI Taxonomy" id="1836198"/>
    <lineage>
        <taxon>Bacteria</taxon>
        <taxon>Pseudomonadati</taxon>
        <taxon>Pseudomonadota</taxon>
        <taxon>Betaproteobacteria</taxon>
        <taxon>Burkholderiales</taxon>
        <taxon>Comamonadaceae</taxon>
        <taxon>Variovorax</taxon>
    </lineage>
</organism>
<protein>
    <recommendedName>
        <fullName evidence="3">Antitoxin Xre/MbcA/ParS-like toxin-binding domain-containing protein</fullName>
    </recommendedName>
</protein>
<proteinExistence type="predicted"/>
<comment type="caution">
    <text evidence="1">The sequence shown here is derived from an EMBL/GenBank/DDBJ whole genome shotgun (WGS) entry which is preliminary data.</text>
</comment>